<evidence type="ECO:0000313" key="2">
    <source>
        <dbReference type="EMBL" id="RWS18645.1"/>
    </source>
</evidence>
<evidence type="ECO:0000313" key="3">
    <source>
        <dbReference type="Proteomes" id="UP000288716"/>
    </source>
</evidence>
<dbReference type="SUPFAM" id="SSF57625">
    <property type="entry name" value="Invertebrate chitin-binding proteins"/>
    <property type="match status" value="1"/>
</dbReference>
<reference evidence="2 3" key="1">
    <citation type="journal article" date="2018" name="Gigascience">
        <title>Genomes of trombidid mites reveal novel predicted allergens and laterally-transferred genes associated with secondary metabolism.</title>
        <authorList>
            <person name="Dong X."/>
            <person name="Chaisiri K."/>
            <person name="Xia D."/>
            <person name="Armstrong S.D."/>
            <person name="Fang Y."/>
            <person name="Donnelly M.J."/>
            <person name="Kadowaki T."/>
            <person name="McGarry J.W."/>
            <person name="Darby A.C."/>
            <person name="Makepeace B.L."/>
        </authorList>
    </citation>
    <scope>NUCLEOTIDE SEQUENCE [LARGE SCALE GENOMIC DNA]</scope>
    <source>
        <strain evidence="2">UoL-UT</strain>
    </source>
</reference>
<feature type="domain" description="Chitin-binding type-2" evidence="1">
    <location>
        <begin position="30"/>
        <end position="82"/>
    </location>
</feature>
<dbReference type="VEuPathDB" id="VectorBase:LDEU013395"/>
<dbReference type="OrthoDB" id="6020543at2759"/>
<protein>
    <recommendedName>
        <fullName evidence="1">Chitin-binding type-2 domain-containing protein</fullName>
    </recommendedName>
</protein>
<dbReference type="Pfam" id="PF01607">
    <property type="entry name" value="CBM_14"/>
    <property type="match status" value="1"/>
</dbReference>
<feature type="non-terminal residue" evidence="2">
    <location>
        <position position="1"/>
    </location>
</feature>
<dbReference type="EMBL" id="NCKV01036616">
    <property type="protein sequence ID" value="RWS18645.1"/>
    <property type="molecule type" value="Genomic_DNA"/>
</dbReference>
<comment type="caution">
    <text evidence="2">The sequence shown here is derived from an EMBL/GenBank/DDBJ whole genome shotgun (WGS) entry which is preliminary data.</text>
</comment>
<dbReference type="GO" id="GO:0008061">
    <property type="term" value="F:chitin binding"/>
    <property type="evidence" value="ECO:0007669"/>
    <property type="project" value="InterPro"/>
</dbReference>
<dbReference type="GO" id="GO:0005576">
    <property type="term" value="C:extracellular region"/>
    <property type="evidence" value="ECO:0007669"/>
    <property type="project" value="InterPro"/>
</dbReference>
<dbReference type="InterPro" id="IPR002557">
    <property type="entry name" value="Chitin-bd_dom"/>
</dbReference>
<dbReference type="AlphaFoldDB" id="A0A443RTY1"/>
<accession>A0A443RTY1</accession>
<sequence length="98" mass="11051">IFSVMMANIVDVGKCDKKGYDLAELSIPTCRGKSNGNYCYPFHSNKIIQCSGGTMFVLNCQSGLEYNCRLDRCEYRGTRGNCRGPAMKQCRFDRNCRA</sequence>
<proteinExistence type="predicted"/>
<dbReference type="Gene3D" id="3.20.20.80">
    <property type="entry name" value="Glycosidases"/>
    <property type="match status" value="1"/>
</dbReference>
<evidence type="ECO:0000259" key="1">
    <source>
        <dbReference type="Pfam" id="PF01607"/>
    </source>
</evidence>
<name>A0A443RTY1_9ACAR</name>
<gene>
    <name evidence="2" type="ORF">B4U80_12456</name>
</gene>
<dbReference type="Proteomes" id="UP000288716">
    <property type="component" value="Unassembled WGS sequence"/>
</dbReference>
<dbReference type="InterPro" id="IPR036508">
    <property type="entry name" value="Chitin-bd_dom_sf"/>
</dbReference>
<keyword evidence="3" id="KW-1185">Reference proteome</keyword>
<organism evidence="2 3">
    <name type="scientific">Leptotrombidium deliense</name>
    <dbReference type="NCBI Taxonomy" id="299467"/>
    <lineage>
        <taxon>Eukaryota</taxon>
        <taxon>Metazoa</taxon>
        <taxon>Ecdysozoa</taxon>
        <taxon>Arthropoda</taxon>
        <taxon>Chelicerata</taxon>
        <taxon>Arachnida</taxon>
        <taxon>Acari</taxon>
        <taxon>Acariformes</taxon>
        <taxon>Trombidiformes</taxon>
        <taxon>Prostigmata</taxon>
        <taxon>Anystina</taxon>
        <taxon>Parasitengona</taxon>
        <taxon>Trombiculoidea</taxon>
        <taxon>Trombiculidae</taxon>
        <taxon>Leptotrombidium</taxon>
    </lineage>
</organism>